<dbReference type="EMBL" id="JAERWL010000003">
    <property type="protein sequence ID" value="MBM9475298.1"/>
    <property type="molecule type" value="Genomic_DNA"/>
</dbReference>
<dbReference type="SMART" id="SM00563">
    <property type="entry name" value="PlsC"/>
    <property type="match status" value="1"/>
</dbReference>
<evidence type="ECO:0000313" key="2">
    <source>
        <dbReference type="EMBL" id="MBM9475298.1"/>
    </source>
</evidence>
<dbReference type="Proteomes" id="UP000663801">
    <property type="component" value="Unassembled WGS sequence"/>
</dbReference>
<dbReference type="RefSeq" id="WP_205255459.1">
    <property type="nucleotide sequence ID" value="NZ_BAAAPV010000001.1"/>
</dbReference>
<keyword evidence="3" id="KW-1185">Reference proteome</keyword>
<evidence type="ECO:0000313" key="3">
    <source>
        <dbReference type="Proteomes" id="UP000663801"/>
    </source>
</evidence>
<keyword evidence="2" id="KW-0012">Acyltransferase</keyword>
<dbReference type="InterPro" id="IPR002123">
    <property type="entry name" value="Plipid/glycerol_acylTrfase"/>
</dbReference>
<evidence type="ECO:0000259" key="1">
    <source>
        <dbReference type="SMART" id="SM00563"/>
    </source>
</evidence>
<protein>
    <submittedName>
        <fullName evidence="2">1-acyl-sn-glycerol-3-phosphate acyltransferase</fullName>
    </submittedName>
</protein>
<dbReference type="GO" id="GO:0016746">
    <property type="term" value="F:acyltransferase activity"/>
    <property type="evidence" value="ECO:0007669"/>
    <property type="project" value="UniProtKB-KW"/>
</dbReference>
<sequence length="223" mass="23829">MAGAREPFDATRWNAGGAALRFGIDRLVKLSLRGVWVRGVVPTGPVVWAANHHSWWDFFAAAAALRAAGRKDVGVLMDPMNIGRQGLFGRVGAVGTDHLRTAVGLVEAGMVLVVFPEGEMRNPGPLGPTRRGATWLADRAGAALHPVATRVLLRGQQSAEAYLDIGPPLPPGASLDTELRTRLAALDAELAASDPTRPLPGFVPMARGLRSWNERVRALRGRD</sequence>
<name>A0A938YLM3_9ACTN</name>
<reference evidence="2" key="1">
    <citation type="submission" date="2021-01" db="EMBL/GenBank/DDBJ databases">
        <title>KCTC 19127 draft genome.</title>
        <authorList>
            <person name="An D."/>
        </authorList>
    </citation>
    <scope>NUCLEOTIDE SEQUENCE</scope>
    <source>
        <strain evidence="2">KCTC 19127</strain>
    </source>
</reference>
<gene>
    <name evidence="2" type="ORF">JL107_02455</name>
</gene>
<feature type="domain" description="Phospholipid/glycerol acyltransferase" evidence="1">
    <location>
        <begin position="46"/>
        <end position="152"/>
    </location>
</feature>
<proteinExistence type="predicted"/>
<dbReference type="AlphaFoldDB" id="A0A938YLM3"/>
<dbReference type="SUPFAM" id="SSF69593">
    <property type="entry name" value="Glycerol-3-phosphate (1)-acyltransferase"/>
    <property type="match status" value="1"/>
</dbReference>
<dbReference type="Pfam" id="PF01553">
    <property type="entry name" value="Acyltransferase"/>
    <property type="match status" value="1"/>
</dbReference>
<accession>A0A938YLM3</accession>
<keyword evidence="2" id="KW-0808">Transferase</keyword>
<organism evidence="2 3">
    <name type="scientific">Nakamurella flavida</name>
    <dbReference type="NCBI Taxonomy" id="363630"/>
    <lineage>
        <taxon>Bacteria</taxon>
        <taxon>Bacillati</taxon>
        <taxon>Actinomycetota</taxon>
        <taxon>Actinomycetes</taxon>
        <taxon>Nakamurellales</taxon>
        <taxon>Nakamurellaceae</taxon>
        <taxon>Nakamurella</taxon>
    </lineage>
</organism>
<comment type="caution">
    <text evidence="2">The sequence shown here is derived from an EMBL/GenBank/DDBJ whole genome shotgun (WGS) entry which is preliminary data.</text>
</comment>